<keyword evidence="1" id="KW-0614">Plasmid</keyword>
<evidence type="ECO:0000313" key="1">
    <source>
        <dbReference type="EMBL" id="BDD02069.1"/>
    </source>
</evidence>
<accession>A0ABM7VM37</accession>
<protein>
    <submittedName>
        <fullName evidence="1">Uncharacterized protein</fullName>
    </submittedName>
</protein>
<keyword evidence="2" id="KW-1185">Reference proteome</keyword>
<dbReference type="Proteomes" id="UP001354989">
    <property type="component" value="Plasmid pPP6"/>
</dbReference>
<dbReference type="EMBL" id="AP025298">
    <property type="protein sequence ID" value="BDD02069.1"/>
    <property type="molecule type" value="Genomic_DNA"/>
</dbReference>
<sequence>MPQSLPSFLISSNTWQASVRVVLNSLYQLNIYEWTFLLMGIVHYLLVEWIFDTYSSEVVINEQIQSYWLEYFYHSIRFNNCSTSIK</sequence>
<evidence type="ECO:0000313" key="2">
    <source>
        <dbReference type="Proteomes" id="UP001354989"/>
    </source>
</evidence>
<organism evidence="1 2">
    <name type="scientific">Persicobacter psychrovividus</name>
    <dbReference type="NCBI Taxonomy" id="387638"/>
    <lineage>
        <taxon>Bacteria</taxon>
        <taxon>Pseudomonadati</taxon>
        <taxon>Bacteroidota</taxon>
        <taxon>Cytophagia</taxon>
        <taxon>Cytophagales</taxon>
        <taxon>Persicobacteraceae</taxon>
        <taxon>Persicobacter</taxon>
    </lineage>
</organism>
<name>A0ABM7VM37_9BACT</name>
<proteinExistence type="predicted"/>
<reference evidence="1 2" key="1">
    <citation type="submission" date="2021-12" db="EMBL/GenBank/DDBJ databases">
        <title>Genome sequencing of bacteria with rrn-lacking chromosome and rrn-plasmid.</title>
        <authorList>
            <person name="Anda M."/>
            <person name="Iwasaki W."/>
        </authorList>
    </citation>
    <scope>NUCLEOTIDE SEQUENCE [LARGE SCALE GENOMIC DNA]</scope>
    <source>
        <strain evidence="1 2">NBRC 101262</strain>
        <plasmid evidence="1 2">pPP6</plasmid>
    </source>
</reference>
<geneLocation type="plasmid" evidence="1 2">
    <name>pPP6</name>
</geneLocation>
<dbReference type="RefSeq" id="WP_338399362.1">
    <property type="nucleotide sequence ID" value="NZ_AP025298.1"/>
</dbReference>
<gene>
    <name evidence="1" type="ORF">PEPS_43490</name>
</gene>